<dbReference type="AlphaFoldDB" id="A0A6I4T8N7"/>
<name>A0A6I4T8N7_9SPHN</name>
<accession>A0A6I4T8N7</accession>
<proteinExistence type="predicted"/>
<dbReference type="InterPro" id="IPR009225">
    <property type="entry name" value="Phage_head_completion_GpL"/>
</dbReference>
<gene>
    <name evidence="1" type="ORF">GRI91_10775</name>
</gene>
<organism evidence="1 2">
    <name type="scientific">Altericroceibacterium endophyticum</name>
    <dbReference type="NCBI Taxonomy" id="1808508"/>
    <lineage>
        <taxon>Bacteria</taxon>
        <taxon>Pseudomonadati</taxon>
        <taxon>Pseudomonadota</taxon>
        <taxon>Alphaproteobacteria</taxon>
        <taxon>Sphingomonadales</taxon>
        <taxon>Erythrobacteraceae</taxon>
        <taxon>Altericroceibacterium</taxon>
    </lineage>
</organism>
<dbReference type="RefSeq" id="WP_160736668.1">
    <property type="nucleotide sequence ID" value="NZ_WTYT01000004.1"/>
</dbReference>
<evidence type="ECO:0000313" key="2">
    <source>
        <dbReference type="Proteomes" id="UP000438476"/>
    </source>
</evidence>
<dbReference type="Pfam" id="PF05926">
    <property type="entry name" value="Phage_GPL"/>
    <property type="match status" value="1"/>
</dbReference>
<evidence type="ECO:0000313" key="1">
    <source>
        <dbReference type="EMBL" id="MXO66240.1"/>
    </source>
</evidence>
<reference evidence="1 2" key="1">
    <citation type="submission" date="2019-12" db="EMBL/GenBank/DDBJ databases">
        <title>Genomic-based taxomic classification of the family Erythrobacteraceae.</title>
        <authorList>
            <person name="Xu L."/>
        </authorList>
    </citation>
    <scope>NUCLEOTIDE SEQUENCE [LARGE SCALE GENOMIC DNA]</scope>
    <source>
        <strain evidence="1 2">LMG 29518</strain>
    </source>
</reference>
<dbReference type="EMBL" id="WTYT01000004">
    <property type="protein sequence ID" value="MXO66240.1"/>
    <property type="molecule type" value="Genomic_DNA"/>
</dbReference>
<evidence type="ECO:0008006" key="3">
    <source>
        <dbReference type="Google" id="ProtNLM"/>
    </source>
</evidence>
<sequence>MLACGPFWPDLDLNHFRDSQRIGGTLIPETRVADALMGGVIAVDRELQLWRAKQELAGFTTLATIPSPAIGAETRLMRLWRRAVFAYATADLVETHRDVTATGTGQAAGAELDQRAEDHRRNATHAIRDILGKTRTTVDLI</sequence>
<keyword evidence="2" id="KW-1185">Reference proteome</keyword>
<dbReference type="Proteomes" id="UP000438476">
    <property type="component" value="Unassembled WGS sequence"/>
</dbReference>
<protein>
    <recommendedName>
        <fullName evidence="3">Head completion/stabilization protein</fullName>
    </recommendedName>
</protein>
<comment type="caution">
    <text evidence="1">The sequence shown here is derived from an EMBL/GenBank/DDBJ whole genome shotgun (WGS) entry which is preliminary data.</text>
</comment>
<dbReference type="OrthoDB" id="6312934at2"/>